<name>A0A151SBE5_CAJCA</name>
<feature type="non-terminal residue" evidence="2">
    <location>
        <position position="1"/>
    </location>
</feature>
<evidence type="ECO:0000313" key="2">
    <source>
        <dbReference type="EMBL" id="KYP52103.1"/>
    </source>
</evidence>
<dbReference type="Gramene" id="C.cajan_24586.t">
    <property type="protein sequence ID" value="C.cajan_24586.t.cds1"/>
    <property type="gene ID" value="C.cajan_24586"/>
</dbReference>
<evidence type="ECO:0000313" key="3">
    <source>
        <dbReference type="Proteomes" id="UP000075243"/>
    </source>
</evidence>
<reference evidence="2" key="1">
    <citation type="journal article" date="2012" name="Nat. Biotechnol.">
        <title>Draft genome sequence of pigeonpea (Cajanus cajan), an orphan legume crop of resource-poor farmers.</title>
        <authorList>
            <person name="Varshney R.K."/>
            <person name="Chen W."/>
            <person name="Li Y."/>
            <person name="Bharti A.K."/>
            <person name="Saxena R.K."/>
            <person name="Schlueter J.A."/>
            <person name="Donoghue M.T."/>
            <person name="Azam S."/>
            <person name="Fan G."/>
            <person name="Whaley A.M."/>
            <person name="Farmer A.D."/>
            <person name="Sheridan J."/>
            <person name="Iwata A."/>
            <person name="Tuteja R."/>
            <person name="Penmetsa R.V."/>
            <person name="Wu W."/>
            <person name="Upadhyaya H.D."/>
            <person name="Yang S.P."/>
            <person name="Shah T."/>
            <person name="Saxena K.B."/>
            <person name="Michael T."/>
            <person name="McCombie W.R."/>
            <person name="Yang B."/>
            <person name="Zhang G."/>
            <person name="Yang H."/>
            <person name="Wang J."/>
            <person name="Spillane C."/>
            <person name="Cook D.R."/>
            <person name="May G.D."/>
            <person name="Xu X."/>
            <person name="Jackson S.A."/>
        </authorList>
    </citation>
    <scope>NUCLEOTIDE SEQUENCE [LARGE SCALE GENOMIC DNA]</scope>
</reference>
<keyword evidence="3" id="KW-1185">Reference proteome</keyword>
<dbReference type="InterPro" id="IPR026960">
    <property type="entry name" value="RVT-Znf"/>
</dbReference>
<dbReference type="Pfam" id="PF13966">
    <property type="entry name" value="zf-RVT"/>
    <property type="match status" value="1"/>
</dbReference>
<dbReference type="EMBL" id="KQ483428">
    <property type="protein sequence ID" value="KYP52103.1"/>
    <property type="molecule type" value="Genomic_DNA"/>
</dbReference>
<gene>
    <name evidence="2" type="ORF">KK1_026014</name>
</gene>
<feature type="domain" description="Reverse transcriptase zinc-binding" evidence="1">
    <location>
        <begin position="45"/>
        <end position="131"/>
    </location>
</feature>
<dbReference type="Proteomes" id="UP000075243">
    <property type="component" value="Unassembled WGS sequence"/>
</dbReference>
<proteinExistence type="predicted"/>
<evidence type="ECO:0000259" key="1">
    <source>
        <dbReference type="Pfam" id="PF13966"/>
    </source>
</evidence>
<protein>
    <submittedName>
        <fullName evidence="2">Ribonuclease H protein At1g65750 family</fullName>
    </submittedName>
</protein>
<accession>A0A151SBE5</accession>
<dbReference type="AlphaFoldDB" id="A0A151SBE5"/>
<sequence length="255" mass="28726">GTWQIDHLQSWLPQNILESIYHFPLPTNDYGQDVVLWGPSKDGVFTTKSAFTIASSSHTISHPPAFKAIWRWNGPERIRVLLWRVVHGSLMTNQVRVDRGLGTDPTCPVCMQGTESNLHALRDCKFATEIWYRASGGSLPRSFAEDNIHDWVHANLKERRPFHVNWPILFAVTLDSLWIRRNKMVFDNSFSSSEQVVKGINARVMTIISSHTNNSLLSDPLCGRQDTHWRFLPIGHIKLNGDGAVSNDGIGACGT</sequence>
<organism evidence="2 3">
    <name type="scientific">Cajanus cajan</name>
    <name type="common">Pigeon pea</name>
    <name type="synonym">Cajanus indicus</name>
    <dbReference type="NCBI Taxonomy" id="3821"/>
    <lineage>
        <taxon>Eukaryota</taxon>
        <taxon>Viridiplantae</taxon>
        <taxon>Streptophyta</taxon>
        <taxon>Embryophyta</taxon>
        <taxon>Tracheophyta</taxon>
        <taxon>Spermatophyta</taxon>
        <taxon>Magnoliopsida</taxon>
        <taxon>eudicotyledons</taxon>
        <taxon>Gunneridae</taxon>
        <taxon>Pentapetalae</taxon>
        <taxon>rosids</taxon>
        <taxon>fabids</taxon>
        <taxon>Fabales</taxon>
        <taxon>Fabaceae</taxon>
        <taxon>Papilionoideae</taxon>
        <taxon>50 kb inversion clade</taxon>
        <taxon>NPAAA clade</taxon>
        <taxon>indigoferoid/millettioid clade</taxon>
        <taxon>Phaseoleae</taxon>
        <taxon>Cajanus</taxon>
    </lineage>
</organism>